<evidence type="ECO:0000313" key="15">
    <source>
        <dbReference type="Proteomes" id="UP000280726"/>
    </source>
</evidence>
<dbReference type="Gene3D" id="3.20.20.140">
    <property type="entry name" value="Metal-dependent hydrolases"/>
    <property type="match status" value="1"/>
</dbReference>
<dbReference type="InterPro" id="IPR011059">
    <property type="entry name" value="Metal-dep_hydrolase_composite"/>
</dbReference>
<keyword evidence="10" id="KW-0418">Kinase</keyword>
<dbReference type="GO" id="GO:0005737">
    <property type="term" value="C:cytoplasm"/>
    <property type="evidence" value="ECO:0007669"/>
    <property type="project" value="TreeGrafter"/>
</dbReference>
<keyword evidence="9" id="KW-0479">Metal-binding</keyword>
<dbReference type="EMBL" id="RKRA01000001">
    <property type="protein sequence ID" value="RPF25704.1"/>
    <property type="molecule type" value="Genomic_DNA"/>
</dbReference>
<reference evidence="14 15" key="1">
    <citation type="submission" date="2018-11" db="EMBL/GenBank/DDBJ databases">
        <title>Sequencing the genomes of 1000 actinobacteria strains.</title>
        <authorList>
            <person name="Klenk H.-P."/>
        </authorList>
    </citation>
    <scope>NUCLEOTIDE SEQUENCE [LARGE SCALE GENOMIC DNA]</scope>
    <source>
        <strain evidence="14 15">DSM 14418</strain>
    </source>
</reference>
<evidence type="ECO:0000256" key="3">
    <source>
        <dbReference type="ARBA" id="ARBA00006284"/>
    </source>
</evidence>
<dbReference type="InterPro" id="IPR032466">
    <property type="entry name" value="Metal_Hydrolase"/>
</dbReference>
<dbReference type="RefSeq" id="WP_123913684.1">
    <property type="nucleotide sequence ID" value="NZ_RKRA01000001.1"/>
</dbReference>
<dbReference type="Proteomes" id="UP000280726">
    <property type="component" value="Unassembled WGS sequence"/>
</dbReference>
<dbReference type="InterPro" id="IPR036129">
    <property type="entry name" value="Glycerate_kinase_sf"/>
</dbReference>
<dbReference type="Gene3D" id="3.90.1510.10">
    <property type="entry name" value="Glycerate kinase, domain 2"/>
    <property type="match status" value="1"/>
</dbReference>
<keyword evidence="7" id="KW-0659">Purine metabolism</keyword>
<dbReference type="GO" id="GO:0050897">
    <property type="term" value="F:cobalt ion binding"/>
    <property type="evidence" value="ECO:0007669"/>
    <property type="project" value="InterPro"/>
</dbReference>
<evidence type="ECO:0000256" key="4">
    <source>
        <dbReference type="ARBA" id="ARBA00010368"/>
    </source>
</evidence>
<sequence length="826" mass="83514">MKVVLAPDKFKGSLTAAEVAAHLAAGLRRGVPDLDVDILPVADGGEGTVEAALAAGFEPVAVDATGPLGEPVHARYARRGATAVVEMAAVTGLQMLDPDPTTARRASSRGLGEVVAHALDAGAREVVVGIGGSASTDGGAGMLAALGARLTGPGGELPDGGAALADVTGVDLSGLHPGLRTAALVLASDVDNPLLGPHGAAAVYGPQKGADPTAVAELDAALAAWVRALTRAGAHDAQDLAAAPSAGAAGGVGYALLLLGARRRAGIEVVLDLAGFAGRVHGADLVVTGEGRLDEQSLHGKAPVGVAAAAGDVPVVAVCGSSALDPARARAAGIAAVHALTDLEPDVATCIAQAGPLLERLGERIAAEHLGAGPTDASTPPATAPLDLVVRGRRVLTPQGWRAAEVGVRDGVIVEVADLGAGLDATETLELAEDEVLIPGLVDTHVHVNQPGRTEWEGFASATRAAAAGGVTTIVDMPLNSVPPTTDVAALDVKRAEAEGGVHVDVAFWGGAVPGSAADLAPLHDAGVMGFKCFLVDSGVEEFGHLDAAELERDLAELARLDALMVVHAEDPGVIGAAPEPHGPRYADFLASRPPAAEEAAIATLLGAAARTGARVHVLHLSDAAALPLITRARAEGVRVSVETCPHYLTLEAEDVPDGATAFKCCPPIRGAANQDALWQGLLDGAIDIVVTDHSPSTPDLKALDTGDFGEAWGGVASLQLGLAAVWTEARSRGVALEQVVRWMSTSPAALVGLDRKGAIAPGKDADLAVLAPEDSFDVDPARLHHRNPVTPYAGRRLTGVVRRTLLHGRTITDVPTGTLLRRGDA</sequence>
<accession>A0A3N4Z1L6</accession>
<evidence type="ECO:0000256" key="7">
    <source>
        <dbReference type="ARBA" id="ARBA00022631"/>
    </source>
</evidence>
<keyword evidence="12" id="KW-0862">Zinc</keyword>
<dbReference type="Pfam" id="PF02595">
    <property type="entry name" value="Gly_kinase"/>
    <property type="match status" value="1"/>
</dbReference>
<dbReference type="SUPFAM" id="SSF110738">
    <property type="entry name" value="Glycerate kinase I"/>
    <property type="match status" value="1"/>
</dbReference>
<dbReference type="GO" id="GO:0000256">
    <property type="term" value="P:allantoin catabolic process"/>
    <property type="evidence" value="ECO:0007669"/>
    <property type="project" value="InterPro"/>
</dbReference>
<comment type="cofactor">
    <cofactor evidence="1">
        <name>Zn(2+)</name>
        <dbReference type="ChEBI" id="CHEBI:29105"/>
    </cofactor>
</comment>
<keyword evidence="15" id="KW-1185">Reference proteome</keyword>
<dbReference type="InterPro" id="IPR050138">
    <property type="entry name" value="DHOase/Allantoinase_Hydrolase"/>
</dbReference>
<dbReference type="SUPFAM" id="SSF51338">
    <property type="entry name" value="Composite domain of metallo-dependent hydrolases"/>
    <property type="match status" value="1"/>
</dbReference>
<dbReference type="EC" id="3.5.2.5" evidence="6"/>
<dbReference type="Pfam" id="PF01979">
    <property type="entry name" value="Amidohydro_1"/>
    <property type="match status" value="1"/>
</dbReference>
<organism evidence="14 15">
    <name type="scientific">Georgenia muralis</name>
    <dbReference type="NCBI Taxonomy" id="154117"/>
    <lineage>
        <taxon>Bacteria</taxon>
        <taxon>Bacillati</taxon>
        <taxon>Actinomycetota</taxon>
        <taxon>Actinomycetes</taxon>
        <taxon>Micrococcales</taxon>
        <taxon>Bogoriellaceae</taxon>
        <taxon>Georgenia</taxon>
    </lineage>
</organism>
<evidence type="ECO:0000256" key="8">
    <source>
        <dbReference type="ARBA" id="ARBA00022679"/>
    </source>
</evidence>
<dbReference type="GO" id="GO:0006145">
    <property type="term" value="P:purine nucleobase catabolic process"/>
    <property type="evidence" value="ECO:0007669"/>
    <property type="project" value="TreeGrafter"/>
</dbReference>
<evidence type="ECO:0000256" key="12">
    <source>
        <dbReference type="ARBA" id="ARBA00022833"/>
    </source>
</evidence>
<feature type="domain" description="Amidohydrolase-related" evidence="13">
    <location>
        <begin position="436"/>
        <end position="810"/>
    </location>
</feature>
<dbReference type="InterPro" id="IPR018197">
    <property type="entry name" value="Glycerate_kinase_RE-like"/>
</dbReference>
<evidence type="ECO:0000256" key="6">
    <source>
        <dbReference type="ARBA" id="ARBA00012863"/>
    </source>
</evidence>
<dbReference type="GO" id="GO:0031388">
    <property type="term" value="P:organic acid phosphorylation"/>
    <property type="evidence" value="ECO:0007669"/>
    <property type="project" value="InterPro"/>
</dbReference>
<evidence type="ECO:0000313" key="14">
    <source>
        <dbReference type="EMBL" id="RPF25704.1"/>
    </source>
</evidence>
<evidence type="ECO:0000256" key="2">
    <source>
        <dbReference type="ARBA" id="ARBA00004968"/>
    </source>
</evidence>
<dbReference type="SUPFAM" id="SSF51556">
    <property type="entry name" value="Metallo-dependent hydrolases"/>
    <property type="match status" value="1"/>
</dbReference>
<dbReference type="GO" id="GO:0008270">
    <property type="term" value="F:zinc ion binding"/>
    <property type="evidence" value="ECO:0007669"/>
    <property type="project" value="InterPro"/>
</dbReference>
<comment type="similarity">
    <text evidence="3">Belongs to the glycerate kinase type-1 family.</text>
</comment>
<evidence type="ECO:0000256" key="5">
    <source>
        <dbReference type="ARBA" id="ARBA00011881"/>
    </source>
</evidence>
<comment type="caution">
    <text evidence="14">The sequence shown here is derived from an EMBL/GenBank/DDBJ whole genome shotgun (WGS) entry which is preliminary data.</text>
</comment>
<evidence type="ECO:0000256" key="11">
    <source>
        <dbReference type="ARBA" id="ARBA00022801"/>
    </source>
</evidence>
<dbReference type="GO" id="GO:0008887">
    <property type="term" value="F:glycerate kinase activity"/>
    <property type="evidence" value="ECO:0007669"/>
    <property type="project" value="InterPro"/>
</dbReference>
<evidence type="ECO:0000256" key="9">
    <source>
        <dbReference type="ARBA" id="ARBA00022723"/>
    </source>
</evidence>
<dbReference type="InterPro" id="IPR017593">
    <property type="entry name" value="Allantoinase"/>
</dbReference>
<dbReference type="Gene3D" id="3.40.50.10350">
    <property type="entry name" value="Glycerate kinase, domain 1"/>
    <property type="match status" value="1"/>
</dbReference>
<dbReference type="PANTHER" id="PTHR43668:SF2">
    <property type="entry name" value="ALLANTOINASE"/>
    <property type="match status" value="1"/>
</dbReference>
<keyword evidence="11" id="KW-0378">Hydrolase</keyword>
<dbReference type="InterPro" id="IPR004381">
    <property type="entry name" value="Glycerate_kinase"/>
</dbReference>
<evidence type="ECO:0000259" key="13">
    <source>
        <dbReference type="Pfam" id="PF01979"/>
    </source>
</evidence>
<dbReference type="NCBIfam" id="TIGR00045">
    <property type="entry name" value="glycerate kinase"/>
    <property type="match status" value="1"/>
</dbReference>
<comment type="similarity">
    <text evidence="4">Belongs to the metallo-dependent hydrolases superfamily. Allantoinase family.</text>
</comment>
<dbReference type="PANTHER" id="PTHR43668">
    <property type="entry name" value="ALLANTOINASE"/>
    <property type="match status" value="1"/>
</dbReference>
<dbReference type="FunFam" id="3.20.20.140:FF:000032">
    <property type="entry name" value="Allantoinase Dal1"/>
    <property type="match status" value="1"/>
</dbReference>
<protein>
    <recommendedName>
        <fullName evidence="6">allantoinase</fullName>
        <ecNumber evidence="6">3.5.2.5</ecNumber>
    </recommendedName>
</protein>
<dbReference type="AlphaFoldDB" id="A0A3N4Z1L6"/>
<dbReference type="NCBIfam" id="TIGR03178">
    <property type="entry name" value="allantoinase"/>
    <property type="match status" value="1"/>
</dbReference>
<comment type="pathway">
    <text evidence="2">Nitrogen metabolism; (S)-allantoin degradation; allantoate from (S)-allantoin: step 1/1.</text>
</comment>
<gene>
    <name evidence="14" type="ORF">EDD32_0114</name>
</gene>
<evidence type="ECO:0000256" key="1">
    <source>
        <dbReference type="ARBA" id="ARBA00001947"/>
    </source>
</evidence>
<keyword evidence="8" id="KW-0808">Transferase</keyword>
<dbReference type="InterPro" id="IPR006680">
    <property type="entry name" value="Amidohydro-rel"/>
</dbReference>
<evidence type="ECO:0000256" key="10">
    <source>
        <dbReference type="ARBA" id="ARBA00022777"/>
    </source>
</evidence>
<dbReference type="OrthoDB" id="9803027at2"/>
<name>A0A3N4Z1L6_9MICO</name>
<proteinExistence type="inferred from homology"/>
<comment type="subunit">
    <text evidence="5">Homotetramer.</text>
</comment>
<dbReference type="InterPro" id="IPR018193">
    <property type="entry name" value="Glyc_kinase_flavodox-like_fold"/>
</dbReference>
<dbReference type="GO" id="GO:0004038">
    <property type="term" value="F:allantoinase activity"/>
    <property type="evidence" value="ECO:0007669"/>
    <property type="project" value="UniProtKB-EC"/>
</dbReference>